<dbReference type="RefSeq" id="WP_284938869.1">
    <property type="nucleotide sequence ID" value="NZ_JANURM010000043.1"/>
</dbReference>
<gene>
    <name evidence="2" type="ORF">NYG85_11885</name>
</gene>
<feature type="domain" description="Putative exodeoxyribonuclease 8 PDDEXK-like" evidence="1">
    <location>
        <begin position="14"/>
        <end position="246"/>
    </location>
</feature>
<organism evidence="2 3">
    <name type="scientific">Campylobacter gastrosuis</name>
    <dbReference type="NCBI Taxonomy" id="2974576"/>
    <lineage>
        <taxon>Bacteria</taxon>
        <taxon>Pseudomonadati</taxon>
        <taxon>Campylobacterota</taxon>
        <taxon>Epsilonproteobacteria</taxon>
        <taxon>Campylobacterales</taxon>
        <taxon>Campylobacteraceae</taxon>
        <taxon>Campylobacter</taxon>
    </lineage>
</organism>
<comment type="caution">
    <text evidence="2">The sequence shown here is derived from an EMBL/GenBank/DDBJ whole genome shotgun (WGS) entry which is preliminary data.</text>
</comment>
<evidence type="ECO:0000313" key="2">
    <source>
        <dbReference type="EMBL" id="MDL0090055.1"/>
    </source>
</evidence>
<dbReference type="InterPro" id="IPR024432">
    <property type="entry name" value="Put_RecE_PDDEXK-like_dom"/>
</dbReference>
<evidence type="ECO:0000259" key="1">
    <source>
        <dbReference type="Pfam" id="PF12684"/>
    </source>
</evidence>
<sequence>MTLKDYHNLSEISKSDLDLLAKSPLHFKRKQELKSEPTPALMLGTLAHKLILEPDDFKNEFLIEPVCDKRTKEGKAIYAELMANLGDKIAITQEQFNTAQAIANAVLKTPQAKVFLKDGLAEQVYFGEIDGVAVKAKPDFYNENLGVIVDLKTTSDASASGFAKSVANFNYHIQTAFYSEILRQNGKAVNNFLFVAVETKPPYFVGFYELDDEAINLAQSRILELLSLYRFCRDNDKWWGYAKKIDDKINHIVKIGLPAYKFYEA</sequence>
<proteinExistence type="predicted"/>
<dbReference type="InterPro" id="IPR011604">
    <property type="entry name" value="PDDEXK-like_dom_sf"/>
</dbReference>
<keyword evidence="3" id="KW-1185">Reference proteome</keyword>
<reference evidence="2" key="1">
    <citation type="submission" date="2022-08" db="EMBL/GenBank/DDBJ databases">
        <authorList>
            <person name="Wang H."/>
        </authorList>
    </citation>
    <scope>NUCLEOTIDE SEQUENCE</scope>
    <source>
        <strain evidence="2">PS10</strain>
    </source>
</reference>
<dbReference type="Gene3D" id="3.90.320.10">
    <property type="match status" value="1"/>
</dbReference>
<dbReference type="Pfam" id="PF12684">
    <property type="entry name" value="DUF3799"/>
    <property type="match status" value="1"/>
</dbReference>
<dbReference type="EMBL" id="JANURM010000043">
    <property type="protein sequence ID" value="MDL0090055.1"/>
    <property type="molecule type" value="Genomic_DNA"/>
</dbReference>
<protein>
    <submittedName>
        <fullName evidence="2">PD-(D/E)XK nuclease-like domain-containing protein</fullName>
    </submittedName>
</protein>
<dbReference type="Proteomes" id="UP001173801">
    <property type="component" value="Unassembled WGS sequence"/>
</dbReference>
<name>A0ABT7HT26_9BACT</name>
<reference evidence="2" key="2">
    <citation type="journal article" date="2023" name="Microorganisms">
        <title>Isolation and Genomic Characteristics of Cat-Borne Campylobacter felis sp. nov. and Sheep-Borne Campylobacter ovis sp. nov.</title>
        <authorList>
            <person name="Wang H."/>
            <person name="Li Y."/>
            <person name="Gu Y."/>
            <person name="Zhou G."/>
            <person name="Chen X."/>
            <person name="Zhang X."/>
            <person name="Shao Z."/>
            <person name="Zhang J."/>
            <person name="Zhang M."/>
        </authorList>
    </citation>
    <scope>NUCLEOTIDE SEQUENCE</scope>
    <source>
        <strain evidence="2">PS10</strain>
    </source>
</reference>
<evidence type="ECO:0000313" key="3">
    <source>
        <dbReference type="Proteomes" id="UP001173801"/>
    </source>
</evidence>
<accession>A0ABT7HT26</accession>